<dbReference type="Gene3D" id="1.10.1220.10">
    <property type="entry name" value="Met repressor-like"/>
    <property type="match status" value="1"/>
</dbReference>
<accession>A0A2K9NYT8</accession>
<reference evidence="1 2" key="1">
    <citation type="submission" date="2017-04" db="EMBL/GenBank/DDBJ databases">
        <title>Monoglobus pectinilyticus 14 draft genome.</title>
        <authorList>
            <person name="Kim C."/>
            <person name="Rosendale D.I."/>
            <person name="Kelly W.J."/>
            <person name="Tannock G.W."/>
            <person name="Patchett M.L."/>
            <person name="Jordens J.Z."/>
        </authorList>
    </citation>
    <scope>NUCLEOTIDE SEQUENCE [LARGE SCALE GENOMIC DNA]</scope>
    <source>
        <strain evidence="1 2">14</strain>
    </source>
</reference>
<proteinExistence type="predicted"/>
<keyword evidence="2" id="KW-1185">Reference proteome</keyword>
<organism evidence="1 2">
    <name type="scientific">Monoglobus pectinilyticus</name>
    <dbReference type="NCBI Taxonomy" id="1981510"/>
    <lineage>
        <taxon>Bacteria</taxon>
        <taxon>Bacillati</taxon>
        <taxon>Bacillota</taxon>
        <taxon>Clostridia</taxon>
        <taxon>Monoglobales</taxon>
        <taxon>Monoglobaceae</taxon>
        <taxon>Monoglobus</taxon>
    </lineage>
</organism>
<name>A0A2K9NYT8_9FIRM</name>
<gene>
    <name evidence="1" type="ORF">B9O19_00024</name>
</gene>
<protein>
    <recommendedName>
        <fullName evidence="3">CopG family transcriptional regulator</fullName>
    </recommendedName>
</protein>
<sequence length="56" mass="6646">MSKKGRPTDDPKTLNTRVRFSEEDIRRLEFCCEKTGMKKSEIIRLGIKEVYNKLKK</sequence>
<evidence type="ECO:0008006" key="3">
    <source>
        <dbReference type="Google" id="ProtNLM"/>
    </source>
</evidence>
<dbReference type="KEGG" id="mpec:B9O19_00024"/>
<evidence type="ECO:0000313" key="2">
    <source>
        <dbReference type="Proteomes" id="UP000235589"/>
    </source>
</evidence>
<evidence type="ECO:0000313" key="1">
    <source>
        <dbReference type="EMBL" id="AUO18211.1"/>
    </source>
</evidence>
<dbReference type="InterPro" id="IPR013321">
    <property type="entry name" value="Arc_rbn_hlx_hlx"/>
</dbReference>
<dbReference type="EMBL" id="CP020991">
    <property type="protein sequence ID" value="AUO18211.1"/>
    <property type="molecule type" value="Genomic_DNA"/>
</dbReference>
<dbReference type="AlphaFoldDB" id="A0A2K9NYT8"/>
<dbReference type="GO" id="GO:0006355">
    <property type="term" value="P:regulation of DNA-templated transcription"/>
    <property type="evidence" value="ECO:0007669"/>
    <property type="project" value="InterPro"/>
</dbReference>
<dbReference type="Proteomes" id="UP000235589">
    <property type="component" value="Chromosome"/>
</dbReference>